<keyword evidence="6" id="KW-1133">Transmembrane helix</keyword>
<dbReference type="Proteomes" id="UP001560573">
    <property type="component" value="Unassembled WGS sequence"/>
</dbReference>
<protein>
    <submittedName>
        <fullName evidence="7">DNA recombination protein RmuC</fullName>
    </submittedName>
</protein>
<dbReference type="RefSeq" id="WP_369332126.1">
    <property type="nucleotide sequence ID" value="NZ_JAULBC010000010.1"/>
</dbReference>
<evidence type="ECO:0000313" key="7">
    <source>
        <dbReference type="EMBL" id="MEX6690711.1"/>
    </source>
</evidence>
<dbReference type="PANTHER" id="PTHR30563">
    <property type="entry name" value="DNA RECOMBINATION PROTEIN RMUC"/>
    <property type="match status" value="1"/>
</dbReference>
<accession>A0ABV3ZLF0</accession>
<evidence type="ECO:0000256" key="3">
    <source>
        <dbReference type="ARBA" id="ARBA00023054"/>
    </source>
</evidence>
<dbReference type="Pfam" id="PF02646">
    <property type="entry name" value="RmuC"/>
    <property type="match status" value="1"/>
</dbReference>
<dbReference type="PANTHER" id="PTHR30563:SF0">
    <property type="entry name" value="DNA RECOMBINATION PROTEIN RMUC"/>
    <property type="match status" value="1"/>
</dbReference>
<evidence type="ECO:0000256" key="2">
    <source>
        <dbReference type="ARBA" id="ARBA00009840"/>
    </source>
</evidence>
<dbReference type="InterPro" id="IPR003798">
    <property type="entry name" value="DNA_recombination_RmuC"/>
</dbReference>
<keyword evidence="6" id="KW-0812">Transmembrane</keyword>
<sequence>MPSKYNDILAVYNKTGGNMDMIITVTVAIAALIMGVLLTWLFQRPSFIKQLSVLNERLQQQTGIAEQAEAQSKSLQNEKELLIQQVSKAESRSQLLEEEHKSLKRFQMENQVLQSQLAMFKEKFRSAEEKLENQKKEIEQLGEHFKFEFKNLAQNILEEKTEKFTQLNEEKMNALITPLKSQLVEFKQKVEETYDKESKERFSLGKEVQRLIEMSQQVSLEANNLTTALKGNTKMQGNWGEMILESLLENSGLTKGREYFVQEFIKDNSGNIIKDETGKGLQPDITILYPDNRKVIIDSKVSLVAWEQYLSCEEVDGQQQFLQQHIRSLRNHIDGLSKKNYPRYAQALDYVLLFIPIEPAFLEAVKSDISLWKYAYDKKILLVSPTNLFAVLRIVADLWKVEQQNRHALSVADKAGALYDKFVGFIDNLEIVGRKLNEASGAYDTAFKQLSTGRGNIINRVEELRKMGANTSKQITERLLEEN</sequence>
<evidence type="ECO:0000256" key="6">
    <source>
        <dbReference type="SAM" id="Phobius"/>
    </source>
</evidence>
<evidence type="ECO:0000313" key="8">
    <source>
        <dbReference type="Proteomes" id="UP001560573"/>
    </source>
</evidence>
<feature type="transmembrane region" description="Helical" evidence="6">
    <location>
        <begin position="21"/>
        <end position="42"/>
    </location>
</feature>
<gene>
    <name evidence="7" type="primary">rmuC</name>
    <name evidence="7" type="ORF">QTN47_24605</name>
</gene>
<name>A0ABV3ZLF0_9BACT</name>
<evidence type="ECO:0000256" key="1">
    <source>
        <dbReference type="ARBA" id="ARBA00003416"/>
    </source>
</evidence>
<reference evidence="7 8" key="1">
    <citation type="submission" date="2023-07" db="EMBL/GenBank/DDBJ databases">
        <authorList>
            <person name="Lian W.-H."/>
        </authorList>
    </citation>
    <scope>NUCLEOTIDE SEQUENCE [LARGE SCALE GENOMIC DNA]</scope>
    <source>
        <strain evidence="7 8">SYSU DXS3180</strain>
    </source>
</reference>
<comment type="similarity">
    <text evidence="2">Belongs to the RmuC family.</text>
</comment>
<comment type="function">
    <text evidence="1">Involved in DNA recombination.</text>
</comment>
<dbReference type="EMBL" id="JAULBC010000010">
    <property type="protein sequence ID" value="MEX6690711.1"/>
    <property type="molecule type" value="Genomic_DNA"/>
</dbReference>
<keyword evidence="8" id="KW-1185">Reference proteome</keyword>
<organism evidence="7 8">
    <name type="scientific">Danxiaibacter flavus</name>
    <dbReference type="NCBI Taxonomy" id="3049108"/>
    <lineage>
        <taxon>Bacteria</taxon>
        <taxon>Pseudomonadati</taxon>
        <taxon>Bacteroidota</taxon>
        <taxon>Chitinophagia</taxon>
        <taxon>Chitinophagales</taxon>
        <taxon>Chitinophagaceae</taxon>
        <taxon>Danxiaibacter</taxon>
    </lineage>
</organism>
<keyword evidence="3 5" id="KW-0175">Coiled coil</keyword>
<comment type="caution">
    <text evidence="7">The sequence shown here is derived from an EMBL/GenBank/DDBJ whole genome shotgun (WGS) entry which is preliminary data.</text>
</comment>
<evidence type="ECO:0000256" key="4">
    <source>
        <dbReference type="ARBA" id="ARBA00023172"/>
    </source>
</evidence>
<keyword evidence="4" id="KW-0233">DNA recombination</keyword>
<keyword evidence="6" id="KW-0472">Membrane</keyword>
<feature type="coiled-coil region" evidence="5">
    <location>
        <begin position="51"/>
        <end position="170"/>
    </location>
</feature>
<evidence type="ECO:0000256" key="5">
    <source>
        <dbReference type="SAM" id="Coils"/>
    </source>
</evidence>
<proteinExistence type="inferred from homology"/>